<name>A0A7I9XZJ4_9MYCO</name>
<gene>
    <name evidence="1" type="ORF">MBOT_25590</name>
</gene>
<dbReference type="Pfam" id="PF10817">
    <property type="entry name" value="DUF2563"/>
    <property type="match status" value="1"/>
</dbReference>
<accession>A0A7I9XZJ4</accession>
<dbReference type="AlphaFoldDB" id="A0A7I9XZJ4"/>
<reference evidence="1 2" key="1">
    <citation type="journal article" date="2019" name="Emerg. Microbes Infect.">
        <title>Comprehensive subspecies identification of 175 nontuberculous mycobacteria species based on 7547 genomic profiles.</title>
        <authorList>
            <person name="Matsumoto Y."/>
            <person name="Kinjo T."/>
            <person name="Motooka D."/>
            <person name="Nabeya D."/>
            <person name="Jung N."/>
            <person name="Uechi K."/>
            <person name="Horii T."/>
            <person name="Iida T."/>
            <person name="Fujita J."/>
            <person name="Nakamura S."/>
        </authorList>
    </citation>
    <scope>NUCLEOTIDE SEQUENCE [LARGE SCALE GENOMIC DNA]</scope>
    <source>
        <strain evidence="1 2">JCM 17322</strain>
    </source>
</reference>
<organism evidence="1 2">
    <name type="scientific">Mycobacterium botniense</name>
    <dbReference type="NCBI Taxonomy" id="84962"/>
    <lineage>
        <taxon>Bacteria</taxon>
        <taxon>Bacillati</taxon>
        <taxon>Actinomycetota</taxon>
        <taxon>Actinomycetes</taxon>
        <taxon>Mycobacteriales</taxon>
        <taxon>Mycobacteriaceae</taxon>
        <taxon>Mycobacterium</taxon>
    </lineage>
</organism>
<comment type="caution">
    <text evidence="1">The sequence shown here is derived from an EMBL/GenBank/DDBJ whole genome shotgun (WGS) entry which is preliminary data.</text>
</comment>
<proteinExistence type="predicted"/>
<sequence>MAGDAGLLRCGGTDWRCGAQHVYQGASHLSRVSLDSTLLGSFAVAEAAYDGPSVARPDHVKTLRAHQEVLGDVGGEADQAVSSFTVMEERSAVTLVVVRCSFGT</sequence>
<dbReference type="Proteomes" id="UP000465361">
    <property type="component" value="Unassembled WGS sequence"/>
</dbReference>
<dbReference type="RefSeq" id="WP_163757764.1">
    <property type="nucleotide sequence ID" value="NZ_BLKW01000004.1"/>
</dbReference>
<evidence type="ECO:0000313" key="2">
    <source>
        <dbReference type="Proteomes" id="UP000465361"/>
    </source>
</evidence>
<keyword evidence="2" id="KW-1185">Reference proteome</keyword>
<dbReference type="InterPro" id="IPR022534">
    <property type="entry name" value="DUF2563"/>
</dbReference>
<protein>
    <submittedName>
        <fullName evidence="1">Uncharacterized protein</fullName>
    </submittedName>
</protein>
<evidence type="ECO:0000313" key="1">
    <source>
        <dbReference type="EMBL" id="GFG75194.1"/>
    </source>
</evidence>
<dbReference type="EMBL" id="BLKW01000004">
    <property type="protein sequence ID" value="GFG75194.1"/>
    <property type="molecule type" value="Genomic_DNA"/>
</dbReference>